<keyword evidence="2" id="KW-0732">Signal</keyword>
<accession>A0A0P0YC86</accession>
<evidence type="ECO:0000256" key="1">
    <source>
        <dbReference type="SAM" id="MobiDB-lite"/>
    </source>
</evidence>
<feature type="compositionally biased region" description="Low complexity" evidence="1">
    <location>
        <begin position="111"/>
        <end position="130"/>
    </location>
</feature>
<evidence type="ECO:0000256" key="2">
    <source>
        <dbReference type="SAM" id="SignalP"/>
    </source>
</evidence>
<feature type="region of interest" description="Disordered" evidence="1">
    <location>
        <begin position="32"/>
        <end position="153"/>
    </location>
</feature>
<dbReference type="AlphaFoldDB" id="A0A0P0YC86"/>
<dbReference type="PaxDb" id="39947-A0A0P0YC86"/>
<sequence>MDWAAGRRRVVVVPLLLRISSASPCAVLRAPVASSPGTTTRESAATYGYQGDADDVGRGNDAARTNPTTTTTPASSANATPTASHVAAGTNAPPPTTSHAGDDAAAGPHVSSSLLRLRPAATATDTAPASVGAARVHDSSGSQRHCSRRAGDCSGSGRQILTLETPGSLSLEEDIEKPDYQHVPEFPPPWFLSSVAKKNGRQQPMVTEVIHVVGTDKKLSQAIVTPPSSRRPPLSAL</sequence>
<feature type="compositionally biased region" description="Low complexity" evidence="1">
    <location>
        <begin position="62"/>
        <end position="84"/>
    </location>
</feature>
<name>A0A0P0YC86_ORYSJ</name>
<evidence type="ECO:0000313" key="4">
    <source>
        <dbReference type="Proteomes" id="UP000059680"/>
    </source>
</evidence>
<dbReference type="Proteomes" id="UP000059680">
    <property type="component" value="Chromosome 12"/>
</dbReference>
<reference evidence="3 4" key="2">
    <citation type="journal article" date="2013" name="Plant Cell Physiol.">
        <title>Rice Annotation Project Database (RAP-DB): an integrative and interactive database for rice genomics.</title>
        <authorList>
            <person name="Sakai H."/>
            <person name="Lee S.S."/>
            <person name="Tanaka T."/>
            <person name="Numa H."/>
            <person name="Kim J."/>
            <person name="Kawahara Y."/>
            <person name="Wakimoto H."/>
            <person name="Yang C.C."/>
            <person name="Iwamoto M."/>
            <person name="Abe T."/>
            <person name="Yamada Y."/>
            <person name="Muto A."/>
            <person name="Inokuchi H."/>
            <person name="Ikemura T."/>
            <person name="Matsumoto T."/>
            <person name="Sasaki T."/>
            <person name="Itoh T."/>
        </authorList>
    </citation>
    <scope>NUCLEOTIDE SEQUENCE [LARGE SCALE GENOMIC DNA]</scope>
    <source>
        <strain evidence="4">cv. Nipponbare</strain>
    </source>
</reference>
<dbReference type="EMBL" id="AP014968">
    <property type="protein sequence ID" value="BAT18116.1"/>
    <property type="molecule type" value="Genomic_DNA"/>
</dbReference>
<evidence type="ECO:0000313" key="3">
    <source>
        <dbReference type="EMBL" id="BAT18116.1"/>
    </source>
</evidence>
<gene>
    <name evidence="3" type="ordered locus">Os12g0618250</name>
    <name evidence="3" type="ORF">OSNPB_120618250</name>
</gene>
<organism evidence="3 4">
    <name type="scientific">Oryza sativa subsp. japonica</name>
    <name type="common">Rice</name>
    <dbReference type="NCBI Taxonomy" id="39947"/>
    <lineage>
        <taxon>Eukaryota</taxon>
        <taxon>Viridiplantae</taxon>
        <taxon>Streptophyta</taxon>
        <taxon>Embryophyta</taxon>
        <taxon>Tracheophyta</taxon>
        <taxon>Spermatophyta</taxon>
        <taxon>Magnoliopsida</taxon>
        <taxon>Liliopsida</taxon>
        <taxon>Poales</taxon>
        <taxon>Poaceae</taxon>
        <taxon>BOP clade</taxon>
        <taxon>Oryzoideae</taxon>
        <taxon>Oryzeae</taxon>
        <taxon>Oryzinae</taxon>
        <taxon>Oryza</taxon>
        <taxon>Oryza sativa</taxon>
    </lineage>
</organism>
<feature type="chain" id="PRO_5006057466" evidence="2">
    <location>
        <begin position="23"/>
        <end position="237"/>
    </location>
</feature>
<proteinExistence type="predicted"/>
<reference evidence="4" key="1">
    <citation type="journal article" date="2005" name="Nature">
        <title>The map-based sequence of the rice genome.</title>
        <authorList>
            <consortium name="International rice genome sequencing project (IRGSP)"/>
            <person name="Matsumoto T."/>
            <person name="Wu J."/>
            <person name="Kanamori H."/>
            <person name="Katayose Y."/>
            <person name="Fujisawa M."/>
            <person name="Namiki N."/>
            <person name="Mizuno H."/>
            <person name="Yamamoto K."/>
            <person name="Antonio B.A."/>
            <person name="Baba T."/>
            <person name="Sakata K."/>
            <person name="Nagamura Y."/>
            <person name="Aoki H."/>
            <person name="Arikawa K."/>
            <person name="Arita K."/>
            <person name="Bito T."/>
            <person name="Chiden Y."/>
            <person name="Fujitsuka N."/>
            <person name="Fukunaka R."/>
            <person name="Hamada M."/>
            <person name="Harada C."/>
            <person name="Hayashi A."/>
            <person name="Hijishita S."/>
            <person name="Honda M."/>
            <person name="Hosokawa S."/>
            <person name="Ichikawa Y."/>
            <person name="Idonuma A."/>
            <person name="Iijima M."/>
            <person name="Ikeda M."/>
            <person name="Ikeno M."/>
            <person name="Ito K."/>
            <person name="Ito S."/>
            <person name="Ito T."/>
            <person name="Ito Y."/>
            <person name="Ito Y."/>
            <person name="Iwabuchi A."/>
            <person name="Kamiya K."/>
            <person name="Karasawa W."/>
            <person name="Kurita K."/>
            <person name="Katagiri S."/>
            <person name="Kikuta A."/>
            <person name="Kobayashi H."/>
            <person name="Kobayashi N."/>
            <person name="Machita K."/>
            <person name="Maehara T."/>
            <person name="Masukawa M."/>
            <person name="Mizubayashi T."/>
            <person name="Mukai Y."/>
            <person name="Nagasaki H."/>
            <person name="Nagata Y."/>
            <person name="Naito S."/>
            <person name="Nakashima M."/>
            <person name="Nakama Y."/>
            <person name="Nakamichi Y."/>
            <person name="Nakamura M."/>
            <person name="Meguro A."/>
            <person name="Negishi M."/>
            <person name="Ohta I."/>
            <person name="Ohta T."/>
            <person name="Okamoto M."/>
            <person name="Ono N."/>
            <person name="Saji S."/>
            <person name="Sakaguchi M."/>
            <person name="Sakai K."/>
            <person name="Shibata M."/>
            <person name="Shimokawa T."/>
            <person name="Song J."/>
            <person name="Takazaki Y."/>
            <person name="Terasawa K."/>
            <person name="Tsugane M."/>
            <person name="Tsuji K."/>
            <person name="Ueda S."/>
            <person name="Waki K."/>
            <person name="Yamagata H."/>
            <person name="Yamamoto M."/>
            <person name="Yamamoto S."/>
            <person name="Yamane H."/>
            <person name="Yoshiki S."/>
            <person name="Yoshihara R."/>
            <person name="Yukawa K."/>
            <person name="Zhong H."/>
            <person name="Yano M."/>
            <person name="Yuan Q."/>
            <person name="Ouyang S."/>
            <person name="Liu J."/>
            <person name="Jones K.M."/>
            <person name="Gansberger K."/>
            <person name="Moffat K."/>
            <person name="Hill J."/>
            <person name="Bera J."/>
            <person name="Fadrosh D."/>
            <person name="Jin S."/>
            <person name="Johri S."/>
            <person name="Kim M."/>
            <person name="Overton L."/>
            <person name="Reardon M."/>
            <person name="Tsitrin T."/>
            <person name="Vuong H."/>
            <person name="Weaver B."/>
            <person name="Ciecko A."/>
            <person name="Tallon L."/>
            <person name="Jackson J."/>
            <person name="Pai G."/>
            <person name="Aken S.V."/>
            <person name="Utterback T."/>
            <person name="Reidmuller S."/>
            <person name="Feldblyum T."/>
            <person name="Hsiao J."/>
            <person name="Zismann V."/>
            <person name="Iobst S."/>
            <person name="de Vazeille A.R."/>
            <person name="Buell C.R."/>
            <person name="Ying K."/>
            <person name="Li Y."/>
            <person name="Lu T."/>
            <person name="Huang Y."/>
            <person name="Zhao Q."/>
            <person name="Feng Q."/>
            <person name="Zhang L."/>
            <person name="Zhu J."/>
            <person name="Weng Q."/>
            <person name="Mu J."/>
            <person name="Lu Y."/>
            <person name="Fan D."/>
            <person name="Liu Y."/>
            <person name="Guan J."/>
            <person name="Zhang Y."/>
            <person name="Yu S."/>
            <person name="Liu X."/>
            <person name="Zhang Y."/>
            <person name="Hong G."/>
            <person name="Han B."/>
            <person name="Choisne N."/>
            <person name="Demange N."/>
            <person name="Orjeda G."/>
            <person name="Samain S."/>
            <person name="Cattolico L."/>
            <person name="Pelletier E."/>
            <person name="Couloux A."/>
            <person name="Segurens B."/>
            <person name="Wincker P."/>
            <person name="D'Hont A."/>
            <person name="Scarpelli C."/>
            <person name="Weissenbach J."/>
            <person name="Salanoubat M."/>
            <person name="Quetier F."/>
            <person name="Yu Y."/>
            <person name="Kim H.R."/>
            <person name="Rambo T."/>
            <person name="Currie J."/>
            <person name="Collura K."/>
            <person name="Luo M."/>
            <person name="Yang T."/>
            <person name="Ammiraju J.S.S."/>
            <person name="Engler F."/>
            <person name="Soderlund C."/>
            <person name="Wing R.A."/>
            <person name="Palmer L.E."/>
            <person name="de la Bastide M."/>
            <person name="Spiegel L."/>
            <person name="Nascimento L."/>
            <person name="Zutavern T."/>
            <person name="O'Shaughnessy A."/>
            <person name="Dike S."/>
            <person name="Dedhia N."/>
            <person name="Preston R."/>
            <person name="Balija V."/>
            <person name="McCombie W.R."/>
            <person name="Chow T."/>
            <person name="Chen H."/>
            <person name="Chung M."/>
            <person name="Chen C."/>
            <person name="Shaw J."/>
            <person name="Wu H."/>
            <person name="Hsiao K."/>
            <person name="Chao Y."/>
            <person name="Chu M."/>
            <person name="Cheng C."/>
            <person name="Hour A."/>
            <person name="Lee P."/>
            <person name="Lin S."/>
            <person name="Lin Y."/>
            <person name="Liou J."/>
            <person name="Liu S."/>
            <person name="Hsing Y."/>
            <person name="Raghuvanshi S."/>
            <person name="Mohanty A."/>
            <person name="Bharti A.K."/>
            <person name="Gaur A."/>
            <person name="Gupta V."/>
            <person name="Kumar D."/>
            <person name="Ravi V."/>
            <person name="Vij S."/>
            <person name="Kapur A."/>
            <person name="Khurana P."/>
            <person name="Khurana P."/>
            <person name="Khurana J.P."/>
            <person name="Tyagi A.K."/>
            <person name="Gaikwad K."/>
            <person name="Singh A."/>
            <person name="Dalal V."/>
            <person name="Srivastava S."/>
            <person name="Dixit A."/>
            <person name="Pal A.K."/>
            <person name="Ghazi I.A."/>
            <person name="Yadav M."/>
            <person name="Pandit A."/>
            <person name="Bhargava A."/>
            <person name="Sureshbabu K."/>
            <person name="Batra K."/>
            <person name="Sharma T.R."/>
            <person name="Mohapatra T."/>
            <person name="Singh N.K."/>
            <person name="Messing J."/>
            <person name="Nelson A.B."/>
            <person name="Fuks G."/>
            <person name="Kavchok S."/>
            <person name="Keizer G."/>
            <person name="Linton E."/>
            <person name="Llaca V."/>
            <person name="Song R."/>
            <person name="Tanyolac B."/>
            <person name="Young S."/>
            <person name="Ho-Il K."/>
            <person name="Hahn J.H."/>
            <person name="Sangsakoo G."/>
            <person name="Vanavichit A."/>
            <person name="de Mattos Luiz.A.T."/>
            <person name="Zimmer P.D."/>
            <person name="Malone G."/>
            <person name="Dellagostin O."/>
            <person name="de Oliveira A.C."/>
            <person name="Bevan M."/>
            <person name="Bancroft I."/>
            <person name="Minx P."/>
            <person name="Cordum H."/>
            <person name="Wilson R."/>
            <person name="Cheng Z."/>
            <person name="Jin W."/>
            <person name="Jiang J."/>
            <person name="Leong S.A."/>
            <person name="Iwama H."/>
            <person name="Gojobori T."/>
            <person name="Itoh T."/>
            <person name="Niimura Y."/>
            <person name="Fujii Y."/>
            <person name="Habara T."/>
            <person name="Sakai H."/>
            <person name="Sato Y."/>
            <person name="Wilson G."/>
            <person name="Kumar K."/>
            <person name="McCouch S."/>
            <person name="Juretic N."/>
            <person name="Hoen D."/>
            <person name="Wright S."/>
            <person name="Bruskiewich R."/>
            <person name="Bureau T."/>
            <person name="Miyao A."/>
            <person name="Hirochika H."/>
            <person name="Nishikawa T."/>
            <person name="Kadowaki K."/>
            <person name="Sugiura M."/>
            <person name="Burr B."/>
            <person name="Sasaki T."/>
        </authorList>
    </citation>
    <scope>NUCLEOTIDE SEQUENCE [LARGE SCALE GENOMIC DNA]</scope>
    <source>
        <strain evidence="4">cv. Nipponbare</strain>
    </source>
</reference>
<dbReference type="InParanoid" id="A0A0P0YC86"/>
<protein>
    <submittedName>
        <fullName evidence="3">Os12g0618250 protein</fullName>
    </submittedName>
</protein>
<reference evidence="3 4" key="3">
    <citation type="journal article" date="2013" name="Rice">
        <title>Improvement of the Oryza sativa Nipponbare reference genome using next generation sequence and optical map data.</title>
        <authorList>
            <person name="Kawahara Y."/>
            <person name="de la Bastide M."/>
            <person name="Hamilton J.P."/>
            <person name="Kanamori H."/>
            <person name="McCombie W.R."/>
            <person name="Ouyang S."/>
            <person name="Schwartz D.C."/>
            <person name="Tanaka T."/>
            <person name="Wu J."/>
            <person name="Zhou S."/>
            <person name="Childs K.L."/>
            <person name="Davidson R.M."/>
            <person name="Lin H."/>
            <person name="Quesada-Ocampo L."/>
            <person name="Vaillancourt B."/>
            <person name="Sakai H."/>
            <person name="Lee S.S."/>
            <person name="Kim J."/>
            <person name="Numa H."/>
            <person name="Itoh T."/>
            <person name="Buell C.R."/>
            <person name="Matsumoto T."/>
        </authorList>
    </citation>
    <scope>NUCLEOTIDE SEQUENCE [LARGE SCALE GENOMIC DNA]</scope>
    <source>
        <strain evidence="4">cv. Nipponbare</strain>
    </source>
</reference>
<keyword evidence="4" id="KW-1185">Reference proteome</keyword>
<feature type="signal peptide" evidence="2">
    <location>
        <begin position="1"/>
        <end position="22"/>
    </location>
</feature>